<evidence type="ECO:0000313" key="1">
    <source>
        <dbReference type="EMBL" id="UJG43570.1"/>
    </source>
</evidence>
<accession>A0A9Y1FNM0</accession>
<dbReference type="Proteomes" id="UP001200513">
    <property type="component" value="Chromosome"/>
</dbReference>
<reference evidence="1" key="1">
    <citation type="journal article" date="2022" name="Nat. Microbiol.">
        <title>Unique mobile elements and scalable gene flow at the prokaryote-eukaryote boundary revealed by circularized Asgard archaea genomes.</title>
        <authorList>
            <person name="Wu F."/>
            <person name="Speth D.R."/>
            <person name="Philosof A."/>
            <person name="Cremiere A."/>
            <person name="Narayanan A."/>
            <person name="Barco R.A."/>
            <person name="Connon S.A."/>
            <person name="Amend J.P."/>
            <person name="Antoshechkin I.A."/>
            <person name="Orphan V.J."/>
        </authorList>
    </citation>
    <scope>NUCLEOTIDE SEQUENCE</scope>
    <source>
        <strain evidence="1">PR6</strain>
    </source>
</reference>
<dbReference type="EMBL" id="CP084167">
    <property type="protein sequence ID" value="UJG43570.1"/>
    <property type="molecule type" value="Genomic_DNA"/>
</dbReference>
<dbReference type="AlphaFoldDB" id="A0A9Y1FNM0"/>
<protein>
    <submittedName>
        <fullName evidence="1">Uncharacterized protein</fullName>
    </submittedName>
</protein>
<sequence length="283" mass="33412">MIHLVAFQNLDSGIGYPIYNDDTINVSLELIFPMISALNNFVEECTKDERGLVNAALEDVKIFLYAPEGEENPLRYVFFTDIFDDNLYLSYKAVEIHKHLSPYIKYDYFSIPEEKAKKITEIITFTHEFPRKELSDFFLSEIENKIKSYEKNNEVFFGDLFIGDLDQGVVFSFFENEEIKEKPSKELFSELIQTFTFLENDLWANSSINEIERNKLSKYVENPDMFREGWFFSQLASDNKSDFWLVSYFVFRTDVEQEIKEFLYSLSEKVTSIISPFVTKRKF</sequence>
<gene>
    <name evidence="1" type="ORF">K9W46_14525</name>
</gene>
<name>A0A9Y1FNM0_9ARCH</name>
<organism evidence="1">
    <name type="scientific">Candidatus Heimdallarchaeum endolithica</name>
    <dbReference type="NCBI Taxonomy" id="2876572"/>
    <lineage>
        <taxon>Archaea</taxon>
        <taxon>Promethearchaeati</taxon>
        <taxon>Candidatus Heimdallarchaeota</taxon>
        <taxon>Candidatus Heimdallarchaeia (ex Rinke et al. 2021) (nom. nud.)</taxon>
        <taxon>Candidatus Heimdallarchaeales</taxon>
        <taxon>Candidatus Heimdallarchaeaceae</taxon>
        <taxon>Candidatus Heimdallarchaeum</taxon>
    </lineage>
</organism>
<proteinExistence type="predicted"/>